<reference evidence="2" key="1">
    <citation type="submission" date="2013-10" db="EMBL/GenBank/DDBJ databases">
        <title>Genomic analysis of the causative agents of coccidiosis in chickens.</title>
        <authorList>
            <person name="Reid A.J."/>
            <person name="Blake D."/>
            <person name="Billington K."/>
            <person name="Browne H."/>
            <person name="Dunn M."/>
            <person name="Hung S."/>
            <person name="Kawahara F."/>
            <person name="Miranda-Saavedra D."/>
            <person name="Mourier T."/>
            <person name="Nagra H."/>
            <person name="Otto T.D."/>
            <person name="Rawlings N."/>
            <person name="Sanchez A."/>
            <person name="Sanders M."/>
            <person name="Subramaniam C."/>
            <person name="Tay Y."/>
            <person name="Dear P."/>
            <person name="Doerig C."/>
            <person name="Gruber A."/>
            <person name="Parkinson J."/>
            <person name="Shirley M."/>
            <person name="Wan K.L."/>
            <person name="Berriman M."/>
            <person name="Tomley F."/>
            <person name="Pain A."/>
        </authorList>
    </citation>
    <scope>NUCLEOTIDE SEQUENCE [LARGE SCALE GENOMIC DNA]</scope>
    <source>
        <strain evidence="2">Houghton</strain>
    </source>
</reference>
<evidence type="ECO:0000313" key="3">
    <source>
        <dbReference type="Proteomes" id="UP000030750"/>
    </source>
</evidence>
<dbReference type="GO" id="GO:0045944">
    <property type="term" value="P:positive regulation of transcription by RNA polymerase II"/>
    <property type="evidence" value="ECO:0007669"/>
    <property type="project" value="TreeGrafter"/>
</dbReference>
<evidence type="ECO:0000256" key="1">
    <source>
        <dbReference type="SAM" id="MobiDB-lite"/>
    </source>
</evidence>
<reference evidence="2" key="2">
    <citation type="submission" date="2013-10" db="EMBL/GenBank/DDBJ databases">
        <authorList>
            <person name="Aslett M."/>
        </authorList>
    </citation>
    <scope>NUCLEOTIDE SEQUENCE [LARGE SCALE GENOMIC DNA]</scope>
    <source>
        <strain evidence="2">Houghton</strain>
    </source>
</reference>
<feature type="region of interest" description="Disordered" evidence="1">
    <location>
        <begin position="298"/>
        <end position="337"/>
    </location>
</feature>
<accession>U6LBT9</accession>
<dbReference type="GO" id="GO:0003713">
    <property type="term" value="F:transcription coactivator activity"/>
    <property type="evidence" value="ECO:0007669"/>
    <property type="project" value="TreeGrafter"/>
</dbReference>
<keyword evidence="3" id="KW-1185">Reference proteome</keyword>
<dbReference type="GO" id="GO:0016592">
    <property type="term" value="C:mediator complex"/>
    <property type="evidence" value="ECO:0007669"/>
    <property type="project" value="TreeGrafter"/>
</dbReference>
<gene>
    <name evidence="2" type="ORF">EBH_0017050</name>
</gene>
<dbReference type="InterPro" id="IPR051647">
    <property type="entry name" value="Mediator_comp_sub12"/>
</dbReference>
<name>U6LBT9_9EIME</name>
<dbReference type="EMBL" id="HG710799">
    <property type="protein sequence ID" value="CDJ47641.1"/>
    <property type="molecule type" value="Genomic_DNA"/>
</dbReference>
<dbReference type="PANTHER" id="PTHR46007">
    <property type="entry name" value="MEDIATOR OF RNA POLYMERASE II TRANSCRIPTION SUBUNIT 12"/>
    <property type="match status" value="1"/>
</dbReference>
<dbReference type="AlphaFoldDB" id="U6LBT9"/>
<sequence>MLRAIATDVAFRRRALRLCRSDLLQQQTAAVSREDLPVIQADGVAVDAKCLQHVQQILASQIVEACEYYGIPVQQEQQQEQQQGEQQQPPAVGLRVGLLLPPSPLSVAAVAAVAAVGGVAVPLPFYDAAVAAETAAAAAAAAGGVAAASAAAARPLATAVEEAGGEVFVTRTNACSNSIICSSKSLRLLLQQLAEAKTQLLLVHPALAAAAAALCDELGLQVCICGARTPAATDICIGQPQQQQQHQGPEAAAAAAARLFVRKLPLSTRSLSVHTKWVPLRRADGGPLGPPRELKEALADLQRSSSSSSSSSGSTGDNSVTSNNSSSSKSSSSGPLTSDSWGLLLEASRCWGQPRNVLLPAAAVQQQVQRNTEQLLQHVSPGHDAIVAAAAASLAKPKLLLAALLPLLQQQASVLLLTRQQIPHLPLPMQVALQQQPADAAAEAVAMETAHARAAAVWRLLLQQQRQQKQQQQQQQQRQQQYTLVMDVGTAEAMLAHYEHAVAVAAAAAAPSIDLEAAVEPPLAAAADLAAAAQQAICCCVICTDEGDFIAMPGQELRETNGSSSSSSSLDVAAAAPKPAVRVAETVKGWQLLLPAVAVVQHVLTLTEVGAVAVQQQRGIAATGTVPHTQQRAEAAAAAAAAGTEGQAEGVPVGCLLPGVAAVTAADGALLFSSSSGSNMYFERPVATEKAFGAPEALGAPGGPPGRYFRSPLLGCVDACGEVRVLGCTYSSEQQLQRPLQQRLQQWQWTLPRMERLIEGYVHKVPISGKEWGNYHAKKRNWKRIF</sequence>
<evidence type="ECO:0000313" key="2">
    <source>
        <dbReference type="EMBL" id="CDJ47641.1"/>
    </source>
</evidence>
<organism evidence="2 3">
    <name type="scientific">Eimeria brunetti</name>
    <dbReference type="NCBI Taxonomy" id="51314"/>
    <lineage>
        <taxon>Eukaryota</taxon>
        <taxon>Sar</taxon>
        <taxon>Alveolata</taxon>
        <taxon>Apicomplexa</taxon>
        <taxon>Conoidasida</taxon>
        <taxon>Coccidia</taxon>
        <taxon>Eucoccidiorida</taxon>
        <taxon>Eimeriorina</taxon>
        <taxon>Eimeriidae</taxon>
        <taxon>Eimeria</taxon>
    </lineage>
</organism>
<protein>
    <submittedName>
        <fullName evidence="2">Uncharacterized protein</fullName>
    </submittedName>
</protein>
<dbReference type="OrthoDB" id="10253869at2759"/>
<dbReference type="VEuPathDB" id="ToxoDB:EBH_0017050"/>
<dbReference type="PANTHER" id="PTHR46007:SF8">
    <property type="entry name" value="C2H2-TYPE DOMAIN-CONTAINING PROTEIN"/>
    <property type="match status" value="1"/>
</dbReference>
<dbReference type="Proteomes" id="UP000030750">
    <property type="component" value="Unassembled WGS sequence"/>
</dbReference>
<proteinExistence type="predicted"/>
<feature type="compositionally biased region" description="Low complexity" evidence="1">
    <location>
        <begin position="304"/>
        <end position="337"/>
    </location>
</feature>